<reference evidence="5" key="1">
    <citation type="submission" date="2022-06" db="EMBL/GenBank/DDBJ databases">
        <title>Complete genome sequence and characterization of Cupriavidus gilardii QJ1 isolated from contaminating cells.</title>
        <authorList>
            <person name="Qi J."/>
        </authorList>
    </citation>
    <scope>NUCLEOTIDE SEQUENCE</scope>
    <source>
        <strain evidence="5">QJ1</strain>
    </source>
</reference>
<dbReference type="SUPFAM" id="SSF55781">
    <property type="entry name" value="GAF domain-like"/>
    <property type="match status" value="1"/>
</dbReference>
<accession>A0ABY4VL86</accession>
<organism evidence="5 6">
    <name type="scientific">Cupriavidus gilardii</name>
    <dbReference type="NCBI Taxonomy" id="82541"/>
    <lineage>
        <taxon>Bacteria</taxon>
        <taxon>Pseudomonadati</taxon>
        <taxon>Pseudomonadota</taxon>
        <taxon>Betaproteobacteria</taxon>
        <taxon>Burkholderiales</taxon>
        <taxon>Burkholderiaceae</taxon>
        <taxon>Cupriavidus</taxon>
    </lineage>
</organism>
<dbReference type="Gene3D" id="3.30.70.2880">
    <property type="match status" value="1"/>
</dbReference>
<protein>
    <submittedName>
        <fullName evidence="5">PelD GGDEF domain-containing protein</fullName>
    </submittedName>
</protein>
<feature type="transmembrane region" description="Helical" evidence="2">
    <location>
        <begin position="42"/>
        <end position="61"/>
    </location>
</feature>
<dbReference type="Pfam" id="PF16963">
    <property type="entry name" value="PelD_GGDEF"/>
    <property type="match status" value="1"/>
</dbReference>
<name>A0ABY4VL86_9BURK</name>
<keyword evidence="6" id="KW-1185">Reference proteome</keyword>
<proteinExistence type="predicted"/>
<keyword evidence="2" id="KW-0812">Transmembrane</keyword>
<keyword evidence="2" id="KW-0472">Membrane</keyword>
<dbReference type="RefSeq" id="WP_252252137.1">
    <property type="nucleotide sequence ID" value="NZ_CP098735.1"/>
</dbReference>
<dbReference type="InterPro" id="IPR003018">
    <property type="entry name" value="GAF"/>
</dbReference>
<dbReference type="Pfam" id="PF13492">
    <property type="entry name" value="GAF_3"/>
    <property type="match status" value="1"/>
</dbReference>
<evidence type="ECO:0000259" key="3">
    <source>
        <dbReference type="Pfam" id="PF13492"/>
    </source>
</evidence>
<keyword evidence="2" id="KW-1133">Transmembrane helix</keyword>
<evidence type="ECO:0000256" key="2">
    <source>
        <dbReference type="SAM" id="Phobius"/>
    </source>
</evidence>
<feature type="transmembrane region" description="Helical" evidence="2">
    <location>
        <begin position="81"/>
        <end position="105"/>
    </location>
</feature>
<evidence type="ECO:0000259" key="4">
    <source>
        <dbReference type="Pfam" id="PF16963"/>
    </source>
</evidence>
<dbReference type="InterPro" id="IPR029016">
    <property type="entry name" value="GAF-like_dom_sf"/>
</dbReference>
<sequence length="496" mass="52819">MTATAMGDRRAAAGSIAAARRADDVRAAWLAPAMGTAGTRTAMLELTVLMTAAMALGYAAMPGNPLLLDLGFPWAWLLPLVLALRYGTLAGIGAALMLLAGWLLFHQIGAQPGAFPRPFFIGGTLLVLLAGQFGDVCASRLARQRSIHRYLDERLTALTRQHYLLRISHARLESDLLARPATLRDTLARLRAATAEQAAAVAERAEPQHGSAHRGERSPAGSLTAAAPMLQLAAQACQLEAAALYRCDGERVLSEAVATVGPGCGLDDRDPLLRRCLQSRQLVHRRTDGGDGMSSRYLAVAPVLSGPDRLLGVLVVERMPFLALHHDNLALLLALLGYYADGVEHAAAARAVEDALPGCPHDFALDYARLARLRRDAGIPSTVIALAFGTDEHSADWFEQAVRSHRALDLAWACDGGTQRALMTLMPLADTDAASGYLLRIERMLQAQFGIDFEQGRIGVHTLPVPADGDPEALRRLLGRCGGGPAGGRSGNGRDA</sequence>
<dbReference type="Gene3D" id="3.30.450.40">
    <property type="match status" value="1"/>
</dbReference>
<dbReference type="InterPro" id="IPR038367">
    <property type="entry name" value="PelD_GGDEF_sf"/>
</dbReference>
<evidence type="ECO:0000256" key="1">
    <source>
        <dbReference type="SAM" id="MobiDB-lite"/>
    </source>
</evidence>
<feature type="domain" description="GAF" evidence="3">
    <location>
        <begin position="230"/>
        <end position="344"/>
    </location>
</feature>
<feature type="domain" description="PelD GGDEF" evidence="4">
    <location>
        <begin position="357"/>
        <end position="481"/>
    </location>
</feature>
<evidence type="ECO:0000313" key="6">
    <source>
        <dbReference type="Proteomes" id="UP001056648"/>
    </source>
</evidence>
<evidence type="ECO:0000313" key="5">
    <source>
        <dbReference type="EMBL" id="USE77986.1"/>
    </source>
</evidence>
<feature type="transmembrane region" description="Helical" evidence="2">
    <location>
        <begin position="117"/>
        <end position="134"/>
    </location>
</feature>
<gene>
    <name evidence="5" type="ORF">NDR89_02755</name>
</gene>
<dbReference type="InterPro" id="IPR031583">
    <property type="entry name" value="PelD_GGDEF"/>
</dbReference>
<dbReference type="Proteomes" id="UP001056648">
    <property type="component" value="Chromosome 1"/>
</dbReference>
<feature type="compositionally biased region" description="Basic and acidic residues" evidence="1">
    <location>
        <begin position="203"/>
        <end position="217"/>
    </location>
</feature>
<feature type="region of interest" description="Disordered" evidence="1">
    <location>
        <begin position="200"/>
        <end position="220"/>
    </location>
</feature>
<dbReference type="EMBL" id="CP098735">
    <property type="protein sequence ID" value="USE77986.1"/>
    <property type="molecule type" value="Genomic_DNA"/>
</dbReference>